<evidence type="ECO:0008006" key="4">
    <source>
        <dbReference type="Google" id="ProtNLM"/>
    </source>
</evidence>
<keyword evidence="1" id="KW-0732">Signal</keyword>
<comment type="caution">
    <text evidence="2">The sequence shown here is derived from an EMBL/GenBank/DDBJ whole genome shotgun (WGS) entry which is preliminary data.</text>
</comment>
<accession>A0ABP6SG95</accession>
<evidence type="ECO:0000256" key="1">
    <source>
        <dbReference type="SAM" id="SignalP"/>
    </source>
</evidence>
<feature type="signal peptide" evidence="1">
    <location>
        <begin position="1"/>
        <end position="29"/>
    </location>
</feature>
<dbReference type="Pfam" id="PF12028">
    <property type="entry name" value="DUF3515"/>
    <property type="match status" value="1"/>
</dbReference>
<dbReference type="EMBL" id="BAAAYL010000001">
    <property type="protein sequence ID" value="GAA3376132.1"/>
    <property type="molecule type" value="Genomic_DNA"/>
</dbReference>
<proteinExistence type="predicted"/>
<name>A0ABP6SG95_9ACTN</name>
<dbReference type="PROSITE" id="PS51257">
    <property type="entry name" value="PROKAR_LIPOPROTEIN"/>
    <property type="match status" value="1"/>
</dbReference>
<keyword evidence="3" id="KW-1185">Reference proteome</keyword>
<gene>
    <name evidence="2" type="ORF">GCM10020367_46620</name>
</gene>
<reference evidence="3" key="1">
    <citation type="journal article" date="2019" name="Int. J. Syst. Evol. Microbiol.">
        <title>The Global Catalogue of Microorganisms (GCM) 10K type strain sequencing project: providing services to taxonomists for standard genome sequencing and annotation.</title>
        <authorList>
            <consortium name="The Broad Institute Genomics Platform"/>
            <consortium name="The Broad Institute Genome Sequencing Center for Infectious Disease"/>
            <person name="Wu L."/>
            <person name="Ma J."/>
        </authorList>
    </citation>
    <scope>NUCLEOTIDE SEQUENCE [LARGE SCALE GENOMIC DNA]</scope>
    <source>
        <strain evidence="3">JCM 9651</strain>
    </source>
</reference>
<dbReference type="InterPro" id="IPR021903">
    <property type="entry name" value="DUF3515"/>
</dbReference>
<evidence type="ECO:0000313" key="2">
    <source>
        <dbReference type="EMBL" id="GAA3376132.1"/>
    </source>
</evidence>
<organism evidence="2 3">
    <name type="scientific">Streptomyces sannanensis</name>
    <dbReference type="NCBI Taxonomy" id="285536"/>
    <lineage>
        <taxon>Bacteria</taxon>
        <taxon>Bacillati</taxon>
        <taxon>Actinomycetota</taxon>
        <taxon>Actinomycetes</taxon>
        <taxon>Kitasatosporales</taxon>
        <taxon>Streptomycetaceae</taxon>
        <taxon>Streptomyces</taxon>
    </lineage>
</organism>
<dbReference type="Proteomes" id="UP001499990">
    <property type="component" value="Unassembled WGS sequence"/>
</dbReference>
<protein>
    <recommendedName>
        <fullName evidence="4">DUF3515 domain-containing protein</fullName>
    </recommendedName>
</protein>
<evidence type="ECO:0000313" key="3">
    <source>
        <dbReference type="Proteomes" id="UP001499990"/>
    </source>
</evidence>
<feature type="chain" id="PRO_5045706921" description="DUF3515 domain-containing protein" evidence="1">
    <location>
        <begin position="30"/>
        <end position="164"/>
    </location>
</feature>
<dbReference type="RefSeq" id="WP_345040849.1">
    <property type="nucleotide sequence ID" value="NZ_BAAAYL010000001.1"/>
</dbReference>
<sequence>MTILRHRPNILPALVPAAALLLTATGCSATNTTARLTVPEPPGETAALCRSLDGKLPDTVGGLDRNDPRPESVLTAGWGDDPAIVLRCGIPRPERLSELTDGGNVNGVDWAVERLADGGWRATTTLRKAYVEVVADREHGADLGPLTDLAEPVKKAIPEGIASY</sequence>